<evidence type="ECO:0000256" key="11">
    <source>
        <dbReference type="ARBA" id="ARBA00023098"/>
    </source>
</evidence>
<dbReference type="Gene3D" id="1.20.120.1760">
    <property type="match status" value="1"/>
</dbReference>
<keyword evidence="13" id="KW-0594">Phospholipid biosynthesis</keyword>
<evidence type="ECO:0000256" key="13">
    <source>
        <dbReference type="ARBA" id="ARBA00023209"/>
    </source>
</evidence>
<comment type="similarity">
    <text evidence="4 17">Belongs to the CDP-alcohol phosphatidyltransferase class-I family.</text>
</comment>
<evidence type="ECO:0000256" key="16">
    <source>
        <dbReference type="NCBIfam" id="TIGR00560"/>
    </source>
</evidence>
<keyword evidence="12 18" id="KW-0472">Membrane</keyword>
<organism evidence="19 20">
    <name type="scientific">Oceanibaculum indicum</name>
    <dbReference type="NCBI Taxonomy" id="526216"/>
    <lineage>
        <taxon>Bacteria</taxon>
        <taxon>Pseudomonadati</taxon>
        <taxon>Pseudomonadota</taxon>
        <taxon>Alphaproteobacteria</taxon>
        <taxon>Rhodospirillales</taxon>
        <taxon>Oceanibaculaceae</taxon>
        <taxon>Oceanibaculum</taxon>
    </lineage>
</organism>
<dbReference type="Proteomes" id="UP000277424">
    <property type="component" value="Unassembled WGS sequence"/>
</dbReference>
<evidence type="ECO:0000256" key="7">
    <source>
        <dbReference type="ARBA" id="ARBA00022516"/>
    </source>
</evidence>
<evidence type="ECO:0000256" key="4">
    <source>
        <dbReference type="ARBA" id="ARBA00010441"/>
    </source>
</evidence>
<protein>
    <recommendedName>
        <fullName evidence="6 16">CDP-diacylglycerol--glycerol-3-phosphate 3-phosphatidyltransferase</fullName>
        <ecNumber evidence="5 16">2.7.8.5</ecNumber>
    </recommendedName>
</protein>
<dbReference type="InterPro" id="IPR050324">
    <property type="entry name" value="CDP-alcohol_PTase-I"/>
</dbReference>
<gene>
    <name evidence="19" type="ORF">BCL74_1451</name>
</gene>
<dbReference type="InterPro" id="IPR048254">
    <property type="entry name" value="CDP_ALCOHOL_P_TRANSF_CS"/>
</dbReference>
<keyword evidence="9 18" id="KW-0812">Transmembrane</keyword>
<dbReference type="GO" id="GO:0008444">
    <property type="term" value="F:CDP-diacylglycerol-glycerol-3-phosphate 3-phosphatidyltransferase activity"/>
    <property type="evidence" value="ECO:0007669"/>
    <property type="project" value="UniProtKB-UniRule"/>
</dbReference>
<evidence type="ECO:0000256" key="8">
    <source>
        <dbReference type="ARBA" id="ARBA00022679"/>
    </source>
</evidence>
<comment type="pathway">
    <text evidence="3">Lipid metabolism.</text>
</comment>
<dbReference type="EMBL" id="RBIG01000001">
    <property type="protein sequence ID" value="RKQ73662.1"/>
    <property type="molecule type" value="Genomic_DNA"/>
</dbReference>
<evidence type="ECO:0000313" key="19">
    <source>
        <dbReference type="EMBL" id="RKQ73662.1"/>
    </source>
</evidence>
<dbReference type="NCBIfam" id="TIGR00560">
    <property type="entry name" value="pgsA"/>
    <property type="match status" value="1"/>
</dbReference>
<dbReference type="InterPro" id="IPR004570">
    <property type="entry name" value="Phosphatidylglycerol_P_synth"/>
</dbReference>
<evidence type="ECO:0000256" key="12">
    <source>
        <dbReference type="ARBA" id="ARBA00023136"/>
    </source>
</evidence>
<comment type="pathway">
    <text evidence="2">Phospholipid metabolism; phosphatidylglycerol biosynthesis; phosphatidylglycerol from CDP-diacylglycerol: step 1/2.</text>
</comment>
<evidence type="ECO:0000256" key="5">
    <source>
        <dbReference type="ARBA" id="ARBA00013170"/>
    </source>
</evidence>
<dbReference type="PANTHER" id="PTHR14269:SF62">
    <property type="entry name" value="CDP-DIACYLGLYCEROL--GLYCEROL-3-PHOSPHATE 3-PHOSPHATIDYLTRANSFERASE 1, CHLOROPLASTIC"/>
    <property type="match status" value="1"/>
</dbReference>
<reference evidence="19 20" key="1">
    <citation type="submission" date="2018-10" db="EMBL/GenBank/DDBJ databases">
        <title>Comparative analysis of microorganisms from saline springs in Andes Mountain Range, Colombia.</title>
        <authorList>
            <person name="Rubin E."/>
        </authorList>
    </citation>
    <scope>NUCLEOTIDE SEQUENCE [LARGE SCALE GENOMIC DNA]</scope>
    <source>
        <strain evidence="19 20">USBA 36</strain>
    </source>
</reference>
<dbReference type="GO" id="GO:0046474">
    <property type="term" value="P:glycerophospholipid biosynthetic process"/>
    <property type="evidence" value="ECO:0007669"/>
    <property type="project" value="TreeGrafter"/>
</dbReference>
<evidence type="ECO:0000256" key="10">
    <source>
        <dbReference type="ARBA" id="ARBA00022989"/>
    </source>
</evidence>
<feature type="transmembrane region" description="Helical" evidence="18">
    <location>
        <begin position="166"/>
        <end position="183"/>
    </location>
</feature>
<dbReference type="PROSITE" id="PS00379">
    <property type="entry name" value="CDP_ALCOHOL_P_TRANSF"/>
    <property type="match status" value="1"/>
</dbReference>
<evidence type="ECO:0000256" key="9">
    <source>
        <dbReference type="ARBA" id="ARBA00022692"/>
    </source>
</evidence>
<evidence type="ECO:0000256" key="2">
    <source>
        <dbReference type="ARBA" id="ARBA00005042"/>
    </source>
</evidence>
<keyword evidence="11" id="KW-0443">Lipid metabolism</keyword>
<feature type="transmembrane region" description="Helical" evidence="18">
    <location>
        <begin position="134"/>
        <end position="154"/>
    </location>
</feature>
<proteinExistence type="inferred from homology"/>
<comment type="catalytic activity">
    <reaction evidence="15">
        <text>a CDP-1,2-diacyl-sn-glycerol + sn-glycerol 3-phosphate = a 1,2-diacyl-sn-glycero-3-phospho-(1'-sn-glycero-3'-phosphate) + CMP + H(+)</text>
        <dbReference type="Rhea" id="RHEA:12593"/>
        <dbReference type="ChEBI" id="CHEBI:15378"/>
        <dbReference type="ChEBI" id="CHEBI:57597"/>
        <dbReference type="ChEBI" id="CHEBI:58332"/>
        <dbReference type="ChEBI" id="CHEBI:60110"/>
        <dbReference type="ChEBI" id="CHEBI:60377"/>
        <dbReference type="EC" id="2.7.8.5"/>
    </reaction>
</comment>
<sequence>MLTSLPNLLTLSRIAAIPGLVALLFFDAPLYRWLACGLFVLAAVTDYFDGYFARTMGQISAFGRFLDPIADKLFVAAALLMLVHAERVSELSVLAVLVILCREILVSGLREFLAGTAASLPVTWLAKWKTGIQMVAIAVLIVGEAGNGVLNPLLPIVLPIQTIGEVLLWLAALLTLITGYDYLRAGIRHMQAEDARDSVARTAMKPAQSTPPAE</sequence>
<dbReference type="PIRSF" id="PIRSF000847">
    <property type="entry name" value="Phos_ph_gly_syn"/>
    <property type="match status" value="1"/>
</dbReference>
<dbReference type="AlphaFoldDB" id="A0A420WS64"/>
<evidence type="ECO:0000256" key="1">
    <source>
        <dbReference type="ARBA" id="ARBA00004141"/>
    </source>
</evidence>
<evidence type="ECO:0000313" key="20">
    <source>
        <dbReference type="Proteomes" id="UP000277424"/>
    </source>
</evidence>
<dbReference type="Pfam" id="PF01066">
    <property type="entry name" value="CDP-OH_P_transf"/>
    <property type="match status" value="1"/>
</dbReference>
<dbReference type="EC" id="2.7.8.5" evidence="5 16"/>
<dbReference type="RefSeq" id="WP_008943470.1">
    <property type="nucleotide sequence ID" value="NZ_RBIG01000001.1"/>
</dbReference>
<comment type="subcellular location">
    <subcellularLocation>
        <location evidence="1">Membrane</location>
        <topology evidence="1">Multi-pass membrane protein</topology>
    </subcellularLocation>
</comment>
<dbReference type="InterPro" id="IPR000462">
    <property type="entry name" value="CDP-OH_P_trans"/>
</dbReference>
<keyword evidence="10 18" id="KW-1133">Transmembrane helix</keyword>
<evidence type="ECO:0000256" key="15">
    <source>
        <dbReference type="ARBA" id="ARBA00048586"/>
    </source>
</evidence>
<feature type="transmembrane region" description="Helical" evidence="18">
    <location>
        <begin position="7"/>
        <end position="26"/>
    </location>
</feature>
<keyword evidence="14" id="KW-1208">Phospholipid metabolism</keyword>
<name>A0A420WS64_9PROT</name>
<dbReference type="PANTHER" id="PTHR14269">
    <property type="entry name" value="CDP-DIACYLGLYCEROL--GLYCEROL-3-PHOSPHATE 3-PHOSPHATIDYLTRANSFERASE-RELATED"/>
    <property type="match status" value="1"/>
</dbReference>
<evidence type="ECO:0000256" key="6">
    <source>
        <dbReference type="ARBA" id="ARBA00014944"/>
    </source>
</evidence>
<evidence type="ECO:0000256" key="18">
    <source>
        <dbReference type="SAM" id="Phobius"/>
    </source>
</evidence>
<dbReference type="GO" id="GO:0016020">
    <property type="term" value="C:membrane"/>
    <property type="evidence" value="ECO:0007669"/>
    <property type="project" value="UniProtKB-SubCell"/>
</dbReference>
<evidence type="ECO:0000256" key="14">
    <source>
        <dbReference type="ARBA" id="ARBA00023264"/>
    </source>
</evidence>
<evidence type="ECO:0000256" key="3">
    <source>
        <dbReference type="ARBA" id="ARBA00005189"/>
    </source>
</evidence>
<keyword evidence="8 17" id="KW-0808">Transferase</keyword>
<evidence type="ECO:0000256" key="17">
    <source>
        <dbReference type="RuleBase" id="RU003750"/>
    </source>
</evidence>
<dbReference type="InterPro" id="IPR043130">
    <property type="entry name" value="CDP-OH_PTrfase_TM_dom"/>
</dbReference>
<feature type="transmembrane region" description="Helical" evidence="18">
    <location>
        <begin position="32"/>
        <end position="53"/>
    </location>
</feature>
<keyword evidence="7" id="KW-0444">Lipid biosynthesis</keyword>
<accession>A0A420WS64</accession>
<dbReference type="OrthoDB" id="9796672at2"/>
<comment type="caution">
    <text evidence="19">The sequence shown here is derived from an EMBL/GenBank/DDBJ whole genome shotgun (WGS) entry which is preliminary data.</text>
</comment>